<sequence length="41" mass="4461">MATAVCFISTLCLDEATSNRSFVSESISIIFLAVCFISAIW</sequence>
<organism evidence="1">
    <name type="scientific">Arundo donax</name>
    <name type="common">Giant reed</name>
    <name type="synonym">Donax arundinaceus</name>
    <dbReference type="NCBI Taxonomy" id="35708"/>
    <lineage>
        <taxon>Eukaryota</taxon>
        <taxon>Viridiplantae</taxon>
        <taxon>Streptophyta</taxon>
        <taxon>Embryophyta</taxon>
        <taxon>Tracheophyta</taxon>
        <taxon>Spermatophyta</taxon>
        <taxon>Magnoliopsida</taxon>
        <taxon>Liliopsida</taxon>
        <taxon>Poales</taxon>
        <taxon>Poaceae</taxon>
        <taxon>PACMAD clade</taxon>
        <taxon>Arundinoideae</taxon>
        <taxon>Arundineae</taxon>
        <taxon>Arundo</taxon>
    </lineage>
</organism>
<protein>
    <submittedName>
        <fullName evidence="1">Uncharacterized protein</fullName>
    </submittedName>
</protein>
<reference evidence="1" key="1">
    <citation type="submission" date="2014-09" db="EMBL/GenBank/DDBJ databases">
        <authorList>
            <person name="Magalhaes I.L.F."/>
            <person name="Oliveira U."/>
            <person name="Santos F.R."/>
            <person name="Vidigal T.H.D.A."/>
            <person name="Brescovit A.D."/>
            <person name="Santos A.J."/>
        </authorList>
    </citation>
    <scope>NUCLEOTIDE SEQUENCE</scope>
    <source>
        <tissue evidence="1">Shoot tissue taken approximately 20 cm above the soil surface</tissue>
    </source>
</reference>
<name>A0A0A8Z0V7_ARUDO</name>
<dbReference type="AlphaFoldDB" id="A0A0A8Z0V7"/>
<dbReference type="EMBL" id="GBRH01266577">
    <property type="protein sequence ID" value="JAD31318.1"/>
    <property type="molecule type" value="Transcribed_RNA"/>
</dbReference>
<accession>A0A0A8Z0V7</accession>
<evidence type="ECO:0000313" key="1">
    <source>
        <dbReference type="EMBL" id="JAD31318.1"/>
    </source>
</evidence>
<proteinExistence type="predicted"/>
<reference evidence="1" key="2">
    <citation type="journal article" date="2015" name="Data Brief">
        <title>Shoot transcriptome of the giant reed, Arundo donax.</title>
        <authorList>
            <person name="Barrero R.A."/>
            <person name="Guerrero F.D."/>
            <person name="Moolhuijzen P."/>
            <person name="Goolsby J.A."/>
            <person name="Tidwell J."/>
            <person name="Bellgard S.E."/>
            <person name="Bellgard M.I."/>
        </authorList>
    </citation>
    <scope>NUCLEOTIDE SEQUENCE</scope>
    <source>
        <tissue evidence="1">Shoot tissue taken approximately 20 cm above the soil surface</tissue>
    </source>
</reference>